<dbReference type="Pfam" id="PF18717">
    <property type="entry name" value="CxC4"/>
    <property type="match status" value="1"/>
</dbReference>
<dbReference type="PANTHER" id="PTHR17609">
    <property type="entry name" value="HMG DOMAIN-CONTAINING PROTEIN 3"/>
    <property type="match status" value="1"/>
</dbReference>
<evidence type="ECO:0000313" key="3">
    <source>
        <dbReference type="EMBL" id="KAL1277206.1"/>
    </source>
</evidence>
<dbReference type="PANTHER" id="PTHR17609:SF3">
    <property type="entry name" value="SAP DOMAIN-CONTAINING PROTEIN"/>
    <property type="match status" value="1"/>
</dbReference>
<gene>
    <name evidence="3" type="ORF">QQF64_023879</name>
</gene>
<sequence length="1003" mass="113184">MTDVPLVFGVEDVYSGTGSCPYCTAEVISSAEHFQTKHLKHAIYFEDSGIQKYCVPCFCLKSKQQKRCHWHCPKCQHILCRAPDFKKHLQNHDLVVTSKTANKQEKVPSSQNRKARKHVKEQPPVICIDERNGIFVTPKDTHGPRVPVHVKKQIVSGSIACESPLCHDFMRIGVESGNPGMECEHLQRTNRAVCYSAPPALREDALQSMTDPNAEDSDVDERVRDVADAEVAALASSDIQDWTDYLWRQKRVPEDLPEDLATKEKQIPDLFEPLESNCPYCPGPTPPALGERVLITRHGTVYGVSSVTRGVPVYVKKCLVCRRLVRFQEYQSGFHNYDNRTFLTIPLCSLLTSGLANHVAIGRFLQTIEDHAKITVSHNLIRKAFYHFSALREYSYSYSCVRCGHSPPVLIADGNWKIAFDLPVHLFRRPSLDKISQEDTQVNVRTRWETIEKEMISSGFCDGNIANPYARPLTYTAFTPWLGNHSRVSDIVPKTEVFKGLSQKDRAFTSSCGSEMDEDAILQVLESKPPKREDLVKACNALGVSHVGSITDLINRLEELLLYKDLYPKMFVKLQKAGGGVLHMTCTHSVVYYQSALWWQESARDHGDALLSFKHPPTVYVSDIAGRVARHVNNRTNQRFFQPHDGRLCSDTAEHIQAAVEKQLEVRFPWVTSVGFSSRTVSGNEATNISDRFSSLHPVTGTNARFSLYDRFHQKNQRRQEELLRSLKLAPHLAALVNSSTAEQLNRELSSSKYSLCQMKDEHYMFSLRLYFHLHNKRINEKYTNTLKMQAKQSVHIGLHGKLTFRNEGSTTVLQKVSANSPDPDTDCWGRTNIRARKEIPEFQLQNQPNPLLDQILDDTQSPDEIIGAVGTTVLKRSDLMSLGLNQKLEATVVNCCLSQLAHMAGQQGKDVHVANAYVVATWQPPLKCDPFLSLPADASLKDCILFPICKSNHWTLCVLLPKLKRIHILDSTDPSGYGDTDCVSMFRFTYCIILFHGVMCSS</sequence>
<dbReference type="InterPro" id="IPR038765">
    <property type="entry name" value="Papain-like_cys_pep_sf"/>
</dbReference>
<dbReference type="Proteomes" id="UP001558613">
    <property type="component" value="Unassembled WGS sequence"/>
</dbReference>
<dbReference type="InterPro" id="IPR040648">
    <property type="entry name" value="HMGXB3_CxC4"/>
</dbReference>
<accession>A0ABR3NKJ1</accession>
<dbReference type="InterPro" id="IPR013087">
    <property type="entry name" value="Znf_C2H2_type"/>
</dbReference>
<evidence type="ECO:0000313" key="4">
    <source>
        <dbReference type="Proteomes" id="UP001558613"/>
    </source>
</evidence>
<evidence type="ECO:0000256" key="1">
    <source>
        <dbReference type="SAM" id="MobiDB-lite"/>
    </source>
</evidence>
<keyword evidence="4" id="KW-1185">Reference proteome</keyword>
<name>A0ABR3NKJ1_9TELE</name>
<dbReference type="Gene3D" id="3.40.395.10">
    <property type="entry name" value="Adenoviral Proteinase, Chain A"/>
    <property type="match status" value="1"/>
</dbReference>
<dbReference type="InterPro" id="IPR039598">
    <property type="entry name" value="HMGXB3"/>
</dbReference>
<comment type="caution">
    <text evidence="3">The sequence shown here is derived from an EMBL/GenBank/DDBJ whole genome shotgun (WGS) entry which is preliminary data.</text>
</comment>
<protein>
    <recommendedName>
        <fullName evidence="2">C2H2-type domain-containing protein</fullName>
    </recommendedName>
</protein>
<feature type="region of interest" description="Disordered" evidence="1">
    <location>
        <begin position="99"/>
        <end position="121"/>
    </location>
</feature>
<feature type="compositionally biased region" description="Polar residues" evidence="1">
    <location>
        <begin position="99"/>
        <end position="112"/>
    </location>
</feature>
<proteinExistence type="predicted"/>
<feature type="domain" description="C2H2-type" evidence="2">
    <location>
        <begin position="72"/>
        <end position="92"/>
    </location>
</feature>
<dbReference type="PROSITE" id="PS00028">
    <property type="entry name" value="ZINC_FINGER_C2H2_1"/>
    <property type="match status" value="1"/>
</dbReference>
<dbReference type="EMBL" id="JAYMGO010000003">
    <property type="protein sequence ID" value="KAL1277206.1"/>
    <property type="molecule type" value="Genomic_DNA"/>
</dbReference>
<evidence type="ECO:0000259" key="2">
    <source>
        <dbReference type="PROSITE" id="PS00028"/>
    </source>
</evidence>
<organism evidence="3 4">
    <name type="scientific">Cirrhinus molitorella</name>
    <name type="common">mud carp</name>
    <dbReference type="NCBI Taxonomy" id="172907"/>
    <lineage>
        <taxon>Eukaryota</taxon>
        <taxon>Metazoa</taxon>
        <taxon>Chordata</taxon>
        <taxon>Craniata</taxon>
        <taxon>Vertebrata</taxon>
        <taxon>Euteleostomi</taxon>
        <taxon>Actinopterygii</taxon>
        <taxon>Neopterygii</taxon>
        <taxon>Teleostei</taxon>
        <taxon>Ostariophysi</taxon>
        <taxon>Cypriniformes</taxon>
        <taxon>Cyprinidae</taxon>
        <taxon>Labeoninae</taxon>
        <taxon>Labeonini</taxon>
        <taxon>Cirrhinus</taxon>
    </lineage>
</organism>
<reference evidence="3 4" key="1">
    <citation type="submission" date="2023-09" db="EMBL/GenBank/DDBJ databases">
        <authorList>
            <person name="Wang M."/>
        </authorList>
    </citation>
    <scope>NUCLEOTIDE SEQUENCE [LARGE SCALE GENOMIC DNA]</scope>
    <source>
        <strain evidence="3">GT-2023</strain>
        <tissue evidence="3">Liver</tissue>
    </source>
</reference>
<dbReference type="SUPFAM" id="SSF54001">
    <property type="entry name" value="Cysteine proteinases"/>
    <property type="match status" value="1"/>
</dbReference>